<gene>
    <name evidence="5" type="ORF">GCM10017596_15550</name>
</gene>
<feature type="compositionally biased region" description="Gly residues" evidence="1">
    <location>
        <begin position="1179"/>
        <end position="1217"/>
    </location>
</feature>
<evidence type="ECO:0000259" key="4">
    <source>
        <dbReference type="Pfam" id="PF13229"/>
    </source>
</evidence>
<reference evidence="5" key="1">
    <citation type="journal article" date="2014" name="Int. J. Syst. Evol. Microbiol.">
        <title>Complete genome sequence of Corynebacterium casei LMG S-19264T (=DSM 44701T), isolated from a smear-ripened cheese.</title>
        <authorList>
            <consortium name="US DOE Joint Genome Institute (JGI-PGF)"/>
            <person name="Walter F."/>
            <person name="Albersmeier A."/>
            <person name="Kalinowski J."/>
            <person name="Ruckert C."/>
        </authorList>
    </citation>
    <scope>NUCLEOTIDE SEQUENCE</scope>
    <source>
        <strain evidence="5">VKM Ac-1958</strain>
    </source>
</reference>
<feature type="transmembrane region" description="Helical" evidence="2">
    <location>
        <begin position="1241"/>
        <end position="1260"/>
    </location>
</feature>
<dbReference type="SMART" id="SM00710">
    <property type="entry name" value="PbH1"/>
    <property type="match status" value="6"/>
</dbReference>
<evidence type="ECO:0000256" key="2">
    <source>
        <dbReference type="SAM" id="Phobius"/>
    </source>
</evidence>
<dbReference type="InterPro" id="IPR039448">
    <property type="entry name" value="Beta_helix"/>
</dbReference>
<dbReference type="Gene3D" id="2.60.120.560">
    <property type="entry name" value="Exo-inulinase, domain 1"/>
    <property type="match status" value="2"/>
</dbReference>
<dbReference type="Proteomes" id="UP001142325">
    <property type="component" value="Unassembled WGS sequence"/>
</dbReference>
<keyword evidence="2" id="KW-0812">Transmembrane</keyword>
<dbReference type="SUPFAM" id="SSF51126">
    <property type="entry name" value="Pectin lyase-like"/>
    <property type="match status" value="1"/>
</dbReference>
<evidence type="ECO:0000313" key="6">
    <source>
        <dbReference type="Proteomes" id="UP001142325"/>
    </source>
</evidence>
<keyword evidence="2" id="KW-1133">Transmembrane helix</keyword>
<feature type="signal peptide" evidence="3">
    <location>
        <begin position="1"/>
        <end position="29"/>
    </location>
</feature>
<feature type="chain" id="PRO_5040985022" description="Right handed beta helix domain-containing protein" evidence="3">
    <location>
        <begin position="30"/>
        <end position="1265"/>
    </location>
</feature>
<dbReference type="EMBL" id="BSET01000001">
    <property type="protein sequence ID" value="GLK01840.1"/>
    <property type="molecule type" value="Genomic_DNA"/>
</dbReference>
<evidence type="ECO:0000313" key="5">
    <source>
        <dbReference type="EMBL" id="GLK01840.1"/>
    </source>
</evidence>
<proteinExistence type="predicted"/>
<keyword evidence="6" id="KW-1185">Reference proteome</keyword>
<dbReference type="AlphaFoldDB" id="A0A9W6HT02"/>
<protein>
    <recommendedName>
        <fullName evidence="4">Right handed beta helix domain-containing protein</fullName>
    </recommendedName>
</protein>
<organism evidence="5 6">
    <name type="scientific">Microbacterium keratanolyticum</name>
    <dbReference type="NCBI Taxonomy" id="67574"/>
    <lineage>
        <taxon>Bacteria</taxon>
        <taxon>Bacillati</taxon>
        <taxon>Actinomycetota</taxon>
        <taxon>Actinomycetes</taxon>
        <taxon>Micrococcales</taxon>
        <taxon>Microbacteriaceae</taxon>
        <taxon>Microbacterium</taxon>
    </lineage>
</organism>
<dbReference type="InterPro" id="IPR006626">
    <property type="entry name" value="PbH1"/>
</dbReference>
<dbReference type="InterPro" id="IPR011050">
    <property type="entry name" value="Pectin_lyase_fold/virulence"/>
</dbReference>
<sequence>MFAVVTAWVLAITGLAMVPLMAAPSAAQAATERTLFEDDFEAGDGAKWVTTGSAVSFADGMLGIRGGGPENRALSRADILADEFTLTADLFINAGNTNSALKIGFVSTESAAARFQLTYDGPNKRLSLEKVTSSGTAKVAGPVTLDLPVNTGGAPHRVAIHVDGDRVQAAVDDVVHIDVAESGIAAFDQGRVLIAGQFPQQDFHIDNLRVVTSEPEKTGAYTLELRTKTDGVVDVDPSSAGGSVTANRASGDPGDVVTLAPITRPGFLFDGYESLRADTETSTDGLLTITDDRFSFNDKTGSVIVIAKFVTAPVDPNLLFEDSFAGAFNEHGLYAVNDPASAQVVDGALQIAPTSGPAVAFVDATAWNNPGDYEITVAARKVNAAAGTAQIAFRGAAFDDRYVLALNGSKALLRRFDAQGANVELAAAPYSFTQTSRRLTIAVSGDTVSVSSNGTPVLSYVNTDDVPRDVADWAGLPAGLALINMTPGAPVAFDDVAVSRVPVRVAVTATITEDGQPDVALQSGAVVLSAHSATEGDTLTWSVFPKGGYALAGVTIDGVALSENRFVVPQGRTQPIALVADFVPAARAAQTFHVDPDGGDDANDGTAPASAWRTLDALSTVVFHPGDSILLKRGSVFTGAAAALRFSGSGTSDAPIVVGAYGEGARPQLNAAGAVENVITLYNQEHITVTGLEITNLDPAFATGFALNGNDNRQKNLRAVNVIARDFGVVTGIRITDLYIHDVNGNLNAKWNGGIFFDIGAAVENGELRGVPTKYHDVLIEGNVLERVDRSGIKLVSSGWANQSLQNAPGTPLHWYPSTGVVVRDNQLRYMGGDAITVRDTDGALIEYNLARHARYQNTGYNAGIWPFQATNTVVQYNEVSHTHGVQDGQGLDTDHVSSYTVMQYNYSHDNEGGFMLIMNGFPHTAPTIRYNVSQNDADKTFEFARGTAAGTMIYNNTISSDSLLQGPRGGVLDLANSAAGTGNREVFLFNNVFHYPEGQKFYVGEAATMKTRAKLFNNSYSGGIAVPEEEERPLTADPGLIWGSAPNDTDATVPLTGAAAEGHFDGYTPGETSPLRGAGVTLDEAVAHFGGTITDRRALSPTEIHALALQGESIDFAAGRFLPDVAGVGYGTDFLGTALPGSDSAEGITMGAIQYADPSSTGPDGGGDGGGDPDEGGGGDGGGDLGNGNGNGTGGGTDGENEGSGGDTGSAGGSGQGAADAEGEAASGAPLAVTGAEVPLGMLLLGAFAIVIGLGLRVTRRRVR</sequence>
<feature type="domain" description="Right handed beta helix" evidence="4">
    <location>
        <begin position="806"/>
        <end position="959"/>
    </location>
</feature>
<comment type="caution">
    <text evidence="5">The sequence shown here is derived from an EMBL/GenBank/DDBJ whole genome shotgun (WGS) entry which is preliminary data.</text>
</comment>
<dbReference type="InterPro" id="IPR012334">
    <property type="entry name" value="Pectin_lyas_fold"/>
</dbReference>
<dbReference type="Pfam" id="PF13229">
    <property type="entry name" value="Beta_helix"/>
    <property type="match status" value="1"/>
</dbReference>
<keyword evidence="2" id="KW-0472">Membrane</keyword>
<reference evidence="5" key="2">
    <citation type="submission" date="2023-01" db="EMBL/GenBank/DDBJ databases">
        <authorList>
            <person name="Sun Q."/>
            <person name="Evtushenko L."/>
        </authorList>
    </citation>
    <scope>NUCLEOTIDE SEQUENCE</scope>
    <source>
        <strain evidence="5">VKM Ac-1958</strain>
    </source>
</reference>
<name>A0A9W6HT02_9MICO</name>
<evidence type="ECO:0000256" key="3">
    <source>
        <dbReference type="SAM" id="SignalP"/>
    </source>
</evidence>
<dbReference type="Gene3D" id="2.160.20.10">
    <property type="entry name" value="Single-stranded right-handed beta-helix, Pectin lyase-like"/>
    <property type="match status" value="1"/>
</dbReference>
<feature type="region of interest" description="Disordered" evidence="1">
    <location>
        <begin position="1155"/>
        <end position="1224"/>
    </location>
</feature>
<keyword evidence="3" id="KW-0732">Signal</keyword>
<accession>A0A9W6HT02</accession>
<evidence type="ECO:0000256" key="1">
    <source>
        <dbReference type="SAM" id="MobiDB-lite"/>
    </source>
</evidence>